<organism evidence="2 3">
    <name type="scientific">Candidatus Thalassospirochaeta sargassi</name>
    <dbReference type="NCBI Taxonomy" id="3119039"/>
    <lineage>
        <taxon>Bacteria</taxon>
        <taxon>Pseudomonadati</taxon>
        <taxon>Spirochaetota</taxon>
        <taxon>Spirochaetia</taxon>
        <taxon>Spirochaetales</taxon>
        <taxon>Spirochaetaceae</taxon>
        <taxon>Candidatus Thalassospirochaeta</taxon>
    </lineage>
</organism>
<dbReference type="InterPro" id="IPR027417">
    <property type="entry name" value="P-loop_NTPase"/>
</dbReference>
<dbReference type="Pfam" id="PF03205">
    <property type="entry name" value="MobB"/>
    <property type="match status" value="1"/>
</dbReference>
<proteinExistence type="predicted"/>
<dbReference type="PANTHER" id="PTHR40072:SF1">
    <property type="entry name" value="MOLYBDOPTERIN-GUANINE DINUCLEOTIDE BIOSYNTHESIS ADAPTER PROTEIN"/>
    <property type="match status" value="1"/>
</dbReference>
<evidence type="ECO:0000313" key="2">
    <source>
        <dbReference type="EMBL" id="MDC7227327.1"/>
    </source>
</evidence>
<dbReference type="Gene3D" id="3.40.50.300">
    <property type="entry name" value="P-loop containing nucleotide triphosphate hydrolases"/>
    <property type="match status" value="1"/>
</dbReference>
<dbReference type="InterPro" id="IPR004435">
    <property type="entry name" value="MobB_dom"/>
</dbReference>
<sequence length="174" mass="18788">MEKNTPFIVSVTGWSGSGKTTFCEKLISELSKRGKKVAAAKNAHKNLRIDKPGSDSDRYFNAGAESVCLNAENMTTVFFHERIADGNGLYSLFPKADIIIAEGFKADGAYRVEVTGMAESIQEMKNPAAEADMIVYGNTHLRQKLAAGSGTAYSHTFIERNDISGAADIICAIT</sequence>
<comment type="caution">
    <text evidence="2">The sequence shown here is derived from an EMBL/GenBank/DDBJ whole genome shotgun (WGS) entry which is preliminary data.</text>
</comment>
<dbReference type="AlphaFoldDB" id="A0AAJ1MK66"/>
<gene>
    <name evidence="2" type="primary">mobB</name>
    <name evidence="2" type="ORF">PQJ61_11250</name>
</gene>
<dbReference type="GO" id="GO:0005525">
    <property type="term" value="F:GTP binding"/>
    <property type="evidence" value="ECO:0007669"/>
    <property type="project" value="InterPro"/>
</dbReference>
<dbReference type="GO" id="GO:0006777">
    <property type="term" value="P:Mo-molybdopterin cofactor biosynthetic process"/>
    <property type="evidence" value="ECO:0007669"/>
    <property type="project" value="InterPro"/>
</dbReference>
<dbReference type="EMBL" id="JAQQAL010000024">
    <property type="protein sequence ID" value="MDC7227327.1"/>
    <property type="molecule type" value="Genomic_DNA"/>
</dbReference>
<reference evidence="2 3" key="1">
    <citation type="submission" date="2022-12" db="EMBL/GenBank/DDBJ databases">
        <title>Metagenome assembled genome from gulf of manar.</title>
        <authorList>
            <person name="Kohli P."/>
            <person name="Pk S."/>
            <person name="Venkata Ramana C."/>
            <person name="Sasikala C."/>
        </authorList>
    </citation>
    <scope>NUCLEOTIDE SEQUENCE [LARGE SCALE GENOMIC DNA]</scope>
    <source>
        <strain evidence="2">JB008</strain>
    </source>
</reference>
<dbReference type="InterPro" id="IPR052539">
    <property type="entry name" value="MGD_biosynthesis_adapter"/>
</dbReference>
<name>A0AAJ1MK66_9SPIO</name>
<protein>
    <submittedName>
        <fullName evidence="2">Molybdopterin-guanine dinucleotide biosynthesis protein B</fullName>
    </submittedName>
</protein>
<feature type="domain" description="Molybdopterin-guanine dinucleotide biosynthesis protein B (MobB)" evidence="1">
    <location>
        <begin position="8"/>
        <end position="118"/>
    </location>
</feature>
<evidence type="ECO:0000259" key="1">
    <source>
        <dbReference type="Pfam" id="PF03205"/>
    </source>
</evidence>
<dbReference type="NCBIfam" id="TIGR00176">
    <property type="entry name" value="mobB"/>
    <property type="match status" value="1"/>
</dbReference>
<evidence type="ECO:0000313" key="3">
    <source>
        <dbReference type="Proteomes" id="UP001221217"/>
    </source>
</evidence>
<accession>A0AAJ1MK66</accession>
<dbReference type="PANTHER" id="PTHR40072">
    <property type="entry name" value="MOLYBDOPTERIN-GUANINE DINUCLEOTIDE BIOSYNTHESIS ADAPTER PROTEIN-RELATED"/>
    <property type="match status" value="1"/>
</dbReference>
<dbReference type="SUPFAM" id="SSF52540">
    <property type="entry name" value="P-loop containing nucleoside triphosphate hydrolases"/>
    <property type="match status" value="1"/>
</dbReference>
<dbReference type="Proteomes" id="UP001221217">
    <property type="component" value="Unassembled WGS sequence"/>
</dbReference>